<comment type="cofactor">
    <cofactor evidence="1">
        <name>pyridoxal 5'-phosphate</name>
        <dbReference type="ChEBI" id="CHEBI:597326"/>
    </cofactor>
</comment>
<evidence type="ECO:0000313" key="5">
    <source>
        <dbReference type="EMBL" id="SDA51705.1"/>
    </source>
</evidence>
<dbReference type="PANTHER" id="PTHR30511:SF3">
    <property type="entry name" value="LYSINE RACEMASE"/>
    <property type="match status" value="1"/>
</dbReference>
<keyword evidence="6" id="KW-1185">Reference proteome</keyword>
<feature type="domain" description="Alanine racemase N-terminal" evidence="4">
    <location>
        <begin position="10"/>
        <end position="212"/>
    </location>
</feature>
<dbReference type="GO" id="GO:0030170">
    <property type="term" value="F:pyridoxal phosphate binding"/>
    <property type="evidence" value="ECO:0007669"/>
    <property type="project" value="TreeGrafter"/>
</dbReference>
<dbReference type="AlphaFoldDB" id="A0A1G5W346"/>
<evidence type="ECO:0000256" key="3">
    <source>
        <dbReference type="ARBA" id="ARBA00023235"/>
    </source>
</evidence>
<accession>A0A1G5W346</accession>
<dbReference type="InterPro" id="IPR001608">
    <property type="entry name" value="Ala_racemase_N"/>
</dbReference>
<dbReference type="STRING" id="209880.SAMN02910343_01044"/>
<dbReference type="CDD" id="cd06815">
    <property type="entry name" value="PLPDE_III_AR_like_1"/>
    <property type="match status" value="1"/>
</dbReference>
<reference evidence="5 6" key="1">
    <citation type="submission" date="2016-10" db="EMBL/GenBank/DDBJ databases">
        <authorList>
            <person name="de Groot N.N."/>
        </authorList>
    </citation>
    <scope>NUCLEOTIDE SEQUENCE [LARGE SCALE GENOMIC DNA]</scope>
    <source>
        <strain evidence="5 6">DSM 15230</strain>
    </source>
</reference>
<dbReference type="GO" id="GO:0005829">
    <property type="term" value="C:cytosol"/>
    <property type="evidence" value="ECO:0007669"/>
    <property type="project" value="TreeGrafter"/>
</dbReference>
<name>A0A1G5W346_9FIRM</name>
<keyword evidence="3" id="KW-0413">Isomerase</keyword>
<dbReference type="EMBL" id="FMXA01000012">
    <property type="protein sequence ID" value="SDA51705.1"/>
    <property type="molecule type" value="Genomic_DNA"/>
</dbReference>
<sequence length="365" mass="40056">MANRYPRLVINLNHLRHNAHQVVDTCAARGISVAGVIKGAAGMVPVAQAMADGGCQFLASSRMEQLAGVKAAGITTPLLMLRVPMLSEVDELVQVAEYSLNSDITVLRALNKAAGEAGKVHHVIIMADLGDLREGFWDKDEMVDVCAEVEEHMDNLDLAGVGVNVGCYGSVVATPEKLQELVDVARRVEERIGRKLDIVSGGASSSYMRVLDGNIPEGITNLRIGEEILLPQDLLYLYGYPLNGMYDDVFTLESQVIEVRDKPSYPVGELGVDAFGHKPVYIDKGIRRKVLLAMGHLDYCDYKDLIPQDKDVEILGCSSDHTIMDVTDAPRTYHVGDIVKFNLIYGTNLFLCHSQNVQKVFIDEE</sequence>
<dbReference type="Gene3D" id="3.20.20.10">
    <property type="entry name" value="Alanine racemase"/>
    <property type="match status" value="1"/>
</dbReference>
<organism evidence="5 6">
    <name type="scientific">Allisonella histaminiformans</name>
    <dbReference type="NCBI Taxonomy" id="209880"/>
    <lineage>
        <taxon>Bacteria</taxon>
        <taxon>Bacillati</taxon>
        <taxon>Bacillota</taxon>
        <taxon>Negativicutes</taxon>
        <taxon>Veillonellales</taxon>
        <taxon>Veillonellaceae</taxon>
        <taxon>Allisonella</taxon>
    </lineage>
</organism>
<dbReference type="Pfam" id="PF01168">
    <property type="entry name" value="Ala_racemase_N"/>
    <property type="match status" value="1"/>
</dbReference>
<dbReference type="RefSeq" id="WP_091364555.1">
    <property type="nucleotide sequence ID" value="NZ_FMXA01000012.1"/>
</dbReference>
<evidence type="ECO:0000256" key="2">
    <source>
        <dbReference type="ARBA" id="ARBA00022898"/>
    </source>
</evidence>
<dbReference type="InterPro" id="IPR000821">
    <property type="entry name" value="Ala_racemase"/>
</dbReference>
<proteinExistence type="predicted"/>
<dbReference type="GO" id="GO:0008784">
    <property type="term" value="F:alanine racemase activity"/>
    <property type="evidence" value="ECO:0007669"/>
    <property type="project" value="TreeGrafter"/>
</dbReference>
<dbReference type="GeneID" id="87756066"/>
<gene>
    <name evidence="5" type="ORF">SAMN02910343_01044</name>
</gene>
<evidence type="ECO:0000256" key="1">
    <source>
        <dbReference type="ARBA" id="ARBA00001933"/>
    </source>
</evidence>
<dbReference type="OrthoDB" id="504078at2"/>
<evidence type="ECO:0000313" key="6">
    <source>
        <dbReference type="Proteomes" id="UP000199689"/>
    </source>
</evidence>
<dbReference type="PANTHER" id="PTHR30511">
    <property type="entry name" value="ALANINE RACEMASE"/>
    <property type="match status" value="1"/>
</dbReference>
<keyword evidence="2" id="KW-0663">Pyridoxal phosphate</keyword>
<dbReference type="Proteomes" id="UP000199689">
    <property type="component" value="Unassembled WGS sequence"/>
</dbReference>
<evidence type="ECO:0000259" key="4">
    <source>
        <dbReference type="Pfam" id="PF01168"/>
    </source>
</evidence>
<dbReference type="InterPro" id="IPR029066">
    <property type="entry name" value="PLP-binding_barrel"/>
</dbReference>
<dbReference type="SUPFAM" id="SSF51419">
    <property type="entry name" value="PLP-binding barrel"/>
    <property type="match status" value="1"/>
</dbReference>
<protein>
    <submittedName>
        <fullName evidence="5">Predicted amino acid racemase</fullName>
    </submittedName>
</protein>